<keyword evidence="12 18" id="KW-0408">Iron</keyword>
<dbReference type="EC" id="7.1.1.9" evidence="4"/>
<evidence type="ECO:0000256" key="5">
    <source>
        <dbReference type="ARBA" id="ARBA00022448"/>
    </source>
</evidence>
<evidence type="ECO:0000256" key="17">
    <source>
        <dbReference type="ARBA" id="ARBA00047816"/>
    </source>
</evidence>
<dbReference type="EMBL" id="FCNY02000010">
    <property type="protein sequence ID" value="SAL51557.1"/>
    <property type="molecule type" value="Genomic_DNA"/>
</dbReference>
<keyword evidence="7 19" id="KW-0812">Transmembrane</keyword>
<evidence type="ECO:0000256" key="1">
    <source>
        <dbReference type="ARBA" id="ARBA00004141"/>
    </source>
</evidence>
<evidence type="ECO:0000256" key="10">
    <source>
        <dbReference type="ARBA" id="ARBA00022982"/>
    </source>
</evidence>
<keyword evidence="14 19" id="KW-0472">Membrane</keyword>
<evidence type="ECO:0000256" key="2">
    <source>
        <dbReference type="ARBA" id="ARBA00004418"/>
    </source>
</evidence>
<dbReference type="InterPro" id="IPR036257">
    <property type="entry name" value="Cyt_c_oxidase_su2_TM_sf"/>
</dbReference>
<dbReference type="PROSITE" id="PS00078">
    <property type="entry name" value="COX2"/>
    <property type="match status" value="1"/>
</dbReference>
<comment type="similarity">
    <text evidence="3">Belongs to the cytochrome c oxidase subunit 2 family.</text>
</comment>
<evidence type="ECO:0000259" key="21">
    <source>
        <dbReference type="PROSITE" id="PS51007"/>
    </source>
</evidence>
<dbReference type="GO" id="GO:0016491">
    <property type="term" value="F:oxidoreductase activity"/>
    <property type="evidence" value="ECO:0007669"/>
    <property type="project" value="InterPro"/>
</dbReference>
<dbReference type="PANTHER" id="PTHR22888">
    <property type="entry name" value="CYTOCHROME C OXIDASE, SUBUNIT II"/>
    <property type="match status" value="1"/>
</dbReference>
<dbReference type="InterPro" id="IPR001505">
    <property type="entry name" value="Copper_CuA"/>
</dbReference>
<gene>
    <name evidence="22" type="ORF">AWB70_04215</name>
</gene>
<dbReference type="GO" id="GO:0042773">
    <property type="term" value="P:ATP synthesis coupled electron transport"/>
    <property type="evidence" value="ECO:0007669"/>
    <property type="project" value="TreeGrafter"/>
</dbReference>
<dbReference type="Pfam" id="PF00116">
    <property type="entry name" value="COX2"/>
    <property type="match status" value="1"/>
</dbReference>
<evidence type="ECO:0000313" key="22">
    <source>
        <dbReference type="EMBL" id="SAL51557.1"/>
    </source>
</evidence>
<dbReference type="PROSITE" id="PS51007">
    <property type="entry name" value="CYTC"/>
    <property type="match status" value="1"/>
</dbReference>
<evidence type="ECO:0000256" key="12">
    <source>
        <dbReference type="ARBA" id="ARBA00023004"/>
    </source>
</evidence>
<comment type="function">
    <text evidence="15">Subunits I and II form the functional core of the enzyme complex. Electrons originating in cytochrome c are transferred via heme a and Cu(A) to the binuclear center formed by heme a3 and Cu(B).</text>
</comment>
<comment type="subcellular location">
    <subcellularLocation>
        <location evidence="1">Membrane</location>
        <topology evidence="1">Multi-pass membrane protein</topology>
    </subcellularLocation>
    <subcellularLocation>
        <location evidence="2">Periplasm</location>
    </subcellularLocation>
</comment>
<dbReference type="InterPro" id="IPR034236">
    <property type="entry name" value="CuRO_CcO_Caa3_II"/>
</dbReference>
<evidence type="ECO:0000256" key="7">
    <source>
        <dbReference type="ARBA" id="ARBA00022692"/>
    </source>
</evidence>
<dbReference type="GO" id="GO:0042597">
    <property type="term" value="C:periplasmic space"/>
    <property type="evidence" value="ECO:0007669"/>
    <property type="project" value="UniProtKB-SubCell"/>
</dbReference>
<sequence>MVSVRRVLASVVQVGAFLATALFHLGALAAGASPREAESLTAASTPLAYFLRSKGPAAQPVVYLGWTLTIICLLVCVIIAGMLLIGMFRRRKPQDARALVSEGGLRLVYVGSVLSTIALFGIAVYMLSVLAAVADPSKTPGLTVTVTAYDWWWKVDYGDGESHFSTANELHIPSGVPVLVLLKSADVIHAFWVPELAGKTQTIPGTTNRQWIQADHPGIFRGQCTQYCGVQHAHMAFEVYAQTQADYDRWYAAQMAAAPAPSTAQAIRGRKLFEERCAGCHTVRGSKATGVQAPDLTHVLSRRLIAAGSVVNTPENLIDWIQHAQEIKPGTLMPDMKLSPVEAGDLSAYVATLK</sequence>
<comment type="catalytic activity">
    <reaction evidence="17">
        <text>4 Fe(II)-[cytochrome c] + O2 + 8 H(+)(in) = 4 Fe(III)-[cytochrome c] + 2 H2O + 4 H(+)(out)</text>
        <dbReference type="Rhea" id="RHEA:11436"/>
        <dbReference type="Rhea" id="RHEA-COMP:10350"/>
        <dbReference type="Rhea" id="RHEA-COMP:14399"/>
        <dbReference type="ChEBI" id="CHEBI:15377"/>
        <dbReference type="ChEBI" id="CHEBI:15378"/>
        <dbReference type="ChEBI" id="CHEBI:15379"/>
        <dbReference type="ChEBI" id="CHEBI:29033"/>
        <dbReference type="ChEBI" id="CHEBI:29034"/>
        <dbReference type="EC" id="7.1.1.9"/>
    </reaction>
</comment>
<dbReference type="PROSITE" id="PS50857">
    <property type="entry name" value="COX2_CUA"/>
    <property type="match status" value="1"/>
</dbReference>
<dbReference type="Proteomes" id="UP000054740">
    <property type="component" value="Unassembled WGS sequence"/>
</dbReference>
<evidence type="ECO:0000313" key="23">
    <source>
        <dbReference type="Proteomes" id="UP000054740"/>
    </source>
</evidence>
<reference evidence="23" key="1">
    <citation type="submission" date="2016-01" db="EMBL/GenBank/DDBJ databases">
        <authorList>
            <person name="Peeters C."/>
        </authorList>
    </citation>
    <scope>NUCLEOTIDE SEQUENCE [LARGE SCALE GENOMIC DNA]</scope>
</reference>
<dbReference type="InterPro" id="IPR014222">
    <property type="entry name" value="Cyt_c_oxidase_su2"/>
</dbReference>
<evidence type="ECO:0000256" key="3">
    <source>
        <dbReference type="ARBA" id="ARBA00007866"/>
    </source>
</evidence>
<evidence type="ECO:0000256" key="18">
    <source>
        <dbReference type="PROSITE-ProRule" id="PRU00433"/>
    </source>
</evidence>
<proteinExistence type="inferred from homology"/>
<evidence type="ECO:0000256" key="13">
    <source>
        <dbReference type="ARBA" id="ARBA00023008"/>
    </source>
</evidence>
<protein>
    <recommendedName>
        <fullName evidence="4">cytochrome-c oxidase</fullName>
        <ecNumber evidence="4">7.1.1.9</ecNumber>
    </recommendedName>
    <alternativeName>
        <fullName evidence="16">Cytochrome aa3 subunit 2</fullName>
    </alternativeName>
</protein>
<keyword evidence="5" id="KW-0813">Transport</keyword>
<dbReference type="AlphaFoldDB" id="A0A158I532"/>
<dbReference type="InterPro" id="IPR009056">
    <property type="entry name" value="Cyt_c-like_dom"/>
</dbReference>
<evidence type="ECO:0000256" key="6">
    <source>
        <dbReference type="ARBA" id="ARBA00022660"/>
    </source>
</evidence>
<name>A0A158I532_CABCO</name>
<keyword evidence="9" id="KW-1278">Translocase</keyword>
<keyword evidence="23" id="KW-1185">Reference proteome</keyword>
<dbReference type="GO" id="GO:0020037">
    <property type="term" value="F:heme binding"/>
    <property type="evidence" value="ECO:0007669"/>
    <property type="project" value="InterPro"/>
</dbReference>
<dbReference type="Gene3D" id="1.10.287.90">
    <property type="match status" value="1"/>
</dbReference>
<dbReference type="InterPro" id="IPR045187">
    <property type="entry name" value="CcO_II"/>
</dbReference>
<evidence type="ECO:0000256" key="8">
    <source>
        <dbReference type="ARBA" id="ARBA00022723"/>
    </source>
</evidence>
<dbReference type="SUPFAM" id="SSF81464">
    <property type="entry name" value="Cytochrome c oxidase subunit II-like, transmembrane region"/>
    <property type="match status" value="1"/>
</dbReference>
<evidence type="ECO:0000256" key="19">
    <source>
        <dbReference type="SAM" id="Phobius"/>
    </source>
</evidence>
<dbReference type="Pfam" id="PF00034">
    <property type="entry name" value="Cytochrom_C"/>
    <property type="match status" value="1"/>
</dbReference>
<dbReference type="NCBIfam" id="TIGR02866">
    <property type="entry name" value="CoxB"/>
    <property type="match status" value="1"/>
</dbReference>
<dbReference type="GO" id="GO:0016020">
    <property type="term" value="C:membrane"/>
    <property type="evidence" value="ECO:0007669"/>
    <property type="project" value="UniProtKB-SubCell"/>
</dbReference>
<keyword evidence="6" id="KW-0679">Respiratory chain</keyword>
<keyword evidence="18" id="KW-0349">Heme</keyword>
<dbReference type="GO" id="GO:0004129">
    <property type="term" value="F:cytochrome-c oxidase activity"/>
    <property type="evidence" value="ECO:0007669"/>
    <property type="project" value="UniProtKB-EC"/>
</dbReference>
<feature type="domain" description="Cytochrome oxidase subunit II copper A binding" evidence="20">
    <location>
        <begin position="139"/>
        <end position="253"/>
    </location>
</feature>
<feature type="domain" description="Cytochrome c" evidence="21">
    <location>
        <begin position="264"/>
        <end position="354"/>
    </location>
</feature>
<keyword evidence="13" id="KW-0186">Copper</keyword>
<accession>A0A158I532</accession>
<keyword evidence="8 18" id="KW-0479">Metal-binding</keyword>
<dbReference type="CDD" id="cd04213">
    <property type="entry name" value="CuRO_CcO_Caa3_II"/>
    <property type="match status" value="1"/>
</dbReference>
<evidence type="ECO:0000256" key="11">
    <source>
        <dbReference type="ARBA" id="ARBA00022989"/>
    </source>
</evidence>
<dbReference type="GO" id="GO:0005507">
    <property type="term" value="F:copper ion binding"/>
    <property type="evidence" value="ECO:0007669"/>
    <property type="project" value="InterPro"/>
</dbReference>
<dbReference type="InterPro" id="IPR002429">
    <property type="entry name" value="CcO_II-like_C"/>
</dbReference>
<dbReference type="PANTHER" id="PTHR22888:SF9">
    <property type="entry name" value="CYTOCHROME C OXIDASE SUBUNIT 2"/>
    <property type="match status" value="1"/>
</dbReference>
<keyword evidence="10" id="KW-0249">Electron transport</keyword>
<feature type="transmembrane region" description="Helical" evidence="19">
    <location>
        <begin position="107"/>
        <end position="134"/>
    </location>
</feature>
<evidence type="ECO:0000259" key="20">
    <source>
        <dbReference type="PROSITE" id="PS50857"/>
    </source>
</evidence>
<evidence type="ECO:0000256" key="14">
    <source>
        <dbReference type="ARBA" id="ARBA00023136"/>
    </source>
</evidence>
<evidence type="ECO:0000256" key="15">
    <source>
        <dbReference type="ARBA" id="ARBA00024688"/>
    </source>
</evidence>
<dbReference type="SUPFAM" id="SSF49503">
    <property type="entry name" value="Cupredoxins"/>
    <property type="match status" value="1"/>
</dbReference>
<evidence type="ECO:0000256" key="9">
    <source>
        <dbReference type="ARBA" id="ARBA00022967"/>
    </source>
</evidence>
<evidence type="ECO:0000256" key="4">
    <source>
        <dbReference type="ARBA" id="ARBA00012949"/>
    </source>
</evidence>
<keyword evidence="11 19" id="KW-1133">Transmembrane helix</keyword>
<feature type="transmembrane region" description="Helical" evidence="19">
    <location>
        <begin position="61"/>
        <end position="86"/>
    </location>
</feature>
<dbReference type="InterPro" id="IPR008972">
    <property type="entry name" value="Cupredoxin"/>
</dbReference>
<organism evidence="22 23">
    <name type="scientific">Caballeronia cordobensis</name>
    <name type="common">Burkholderia cordobensis</name>
    <dbReference type="NCBI Taxonomy" id="1353886"/>
    <lineage>
        <taxon>Bacteria</taxon>
        <taxon>Pseudomonadati</taxon>
        <taxon>Pseudomonadota</taxon>
        <taxon>Betaproteobacteria</taxon>
        <taxon>Burkholderiales</taxon>
        <taxon>Burkholderiaceae</taxon>
        <taxon>Caballeronia</taxon>
    </lineage>
</organism>
<evidence type="ECO:0000256" key="16">
    <source>
        <dbReference type="ARBA" id="ARBA00031399"/>
    </source>
</evidence>
<dbReference type="Gene3D" id="2.60.40.420">
    <property type="entry name" value="Cupredoxins - blue copper proteins"/>
    <property type="match status" value="1"/>
</dbReference>